<organism evidence="1">
    <name type="scientific">bioreactor metagenome</name>
    <dbReference type="NCBI Taxonomy" id="1076179"/>
    <lineage>
        <taxon>unclassified sequences</taxon>
        <taxon>metagenomes</taxon>
        <taxon>ecological metagenomes</taxon>
    </lineage>
</organism>
<protein>
    <submittedName>
        <fullName evidence="1">Uncharacterized protein</fullName>
    </submittedName>
</protein>
<sequence length="96" mass="10284">MAVERKLHLRSAKAPEGTAWRIVGVVQRRFRTHIRISVHVVAAHGTDVHHITCKACICTAFGNDANLLGDNAAVLEHAQLEGDALGHAGTCGLEVL</sequence>
<proteinExistence type="predicted"/>
<dbReference type="EMBL" id="VSSQ01067160">
    <property type="protein sequence ID" value="MPN19573.1"/>
    <property type="molecule type" value="Genomic_DNA"/>
</dbReference>
<dbReference type="AlphaFoldDB" id="A0A645G6K3"/>
<comment type="caution">
    <text evidence="1">The sequence shown here is derived from an EMBL/GenBank/DDBJ whole genome shotgun (WGS) entry which is preliminary data.</text>
</comment>
<gene>
    <name evidence="1" type="ORF">SDC9_166944</name>
</gene>
<reference evidence="1" key="1">
    <citation type="submission" date="2019-08" db="EMBL/GenBank/DDBJ databases">
        <authorList>
            <person name="Kucharzyk K."/>
            <person name="Murdoch R.W."/>
            <person name="Higgins S."/>
            <person name="Loffler F."/>
        </authorList>
    </citation>
    <scope>NUCLEOTIDE SEQUENCE</scope>
</reference>
<accession>A0A645G6K3</accession>
<evidence type="ECO:0000313" key="1">
    <source>
        <dbReference type="EMBL" id="MPN19573.1"/>
    </source>
</evidence>
<name>A0A645G6K3_9ZZZZ</name>